<keyword evidence="6" id="KW-1185">Reference proteome</keyword>
<dbReference type="Gene3D" id="3.40.50.12780">
    <property type="entry name" value="N-terminal domain of ligase-like"/>
    <property type="match status" value="1"/>
</dbReference>
<dbReference type="InterPro" id="IPR000873">
    <property type="entry name" value="AMP-dep_synth/lig_dom"/>
</dbReference>
<dbReference type="Gene3D" id="3.40.50.1820">
    <property type="entry name" value="alpha/beta hydrolase"/>
    <property type="match status" value="1"/>
</dbReference>
<proteinExistence type="inferred from homology"/>
<dbReference type="AlphaFoldDB" id="A0A7I7YTA5"/>
<organism evidence="5 6">
    <name type="scientific">Mycobacterium parmense</name>
    <dbReference type="NCBI Taxonomy" id="185642"/>
    <lineage>
        <taxon>Bacteria</taxon>
        <taxon>Bacillati</taxon>
        <taxon>Actinomycetota</taxon>
        <taxon>Actinomycetes</taxon>
        <taxon>Mycobacteriales</taxon>
        <taxon>Mycobacteriaceae</taxon>
        <taxon>Mycobacterium</taxon>
        <taxon>Mycobacterium simiae complex</taxon>
    </lineage>
</organism>
<evidence type="ECO:0000313" key="6">
    <source>
        <dbReference type="Proteomes" id="UP000467105"/>
    </source>
</evidence>
<dbReference type="NCBIfam" id="NF005898">
    <property type="entry name" value="PRK07868.1"/>
    <property type="match status" value="1"/>
</dbReference>
<keyword evidence="3" id="KW-0547">Nucleotide-binding</keyword>
<evidence type="ECO:0000313" key="5">
    <source>
        <dbReference type="EMBL" id="BBZ44364.1"/>
    </source>
</evidence>
<dbReference type="PANTHER" id="PTHR43107:SF15">
    <property type="entry name" value="FATTY ACID TRANSPORT PROTEIN 3, ISOFORM A"/>
    <property type="match status" value="1"/>
</dbReference>
<evidence type="ECO:0000256" key="1">
    <source>
        <dbReference type="ARBA" id="ARBA00006432"/>
    </source>
</evidence>
<keyword evidence="2" id="KW-0436">Ligase</keyword>
<evidence type="ECO:0000256" key="2">
    <source>
        <dbReference type="ARBA" id="ARBA00022598"/>
    </source>
</evidence>
<dbReference type="Pfam" id="PF00561">
    <property type="entry name" value="Abhydrolase_1"/>
    <property type="match status" value="1"/>
</dbReference>
<evidence type="ECO:0000256" key="3">
    <source>
        <dbReference type="ARBA" id="ARBA00022741"/>
    </source>
</evidence>
<dbReference type="InterPro" id="IPR000073">
    <property type="entry name" value="AB_hydrolase_1"/>
</dbReference>
<dbReference type="Pfam" id="PF00501">
    <property type="entry name" value="AMP-binding"/>
    <property type="match status" value="1"/>
</dbReference>
<dbReference type="SUPFAM" id="SSF53474">
    <property type="entry name" value="alpha/beta-Hydrolases"/>
    <property type="match status" value="1"/>
</dbReference>
<evidence type="ECO:0000256" key="4">
    <source>
        <dbReference type="ARBA" id="ARBA00022840"/>
    </source>
</evidence>
<dbReference type="GO" id="GO:0005524">
    <property type="term" value="F:ATP binding"/>
    <property type="evidence" value="ECO:0007669"/>
    <property type="project" value="UniProtKB-KW"/>
</dbReference>
<dbReference type="SUPFAM" id="SSF56801">
    <property type="entry name" value="Acetyl-CoA synthetase-like"/>
    <property type="match status" value="1"/>
</dbReference>
<reference evidence="5 6" key="1">
    <citation type="journal article" date="2019" name="Emerg. Microbes Infect.">
        <title>Comprehensive subspecies identification of 175 nontuberculous mycobacteria species based on 7547 genomic profiles.</title>
        <authorList>
            <person name="Matsumoto Y."/>
            <person name="Kinjo T."/>
            <person name="Motooka D."/>
            <person name="Nabeya D."/>
            <person name="Jung N."/>
            <person name="Uechi K."/>
            <person name="Horii T."/>
            <person name="Iida T."/>
            <person name="Fujita J."/>
            <person name="Nakamura S."/>
        </authorList>
    </citation>
    <scope>NUCLEOTIDE SEQUENCE [LARGE SCALE GENOMIC DNA]</scope>
    <source>
        <strain evidence="5 6">JCM 14742</strain>
    </source>
</reference>
<dbReference type="GO" id="GO:0004467">
    <property type="term" value="F:long-chain fatty acid-CoA ligase activity"/>
    <property type="evidence" value="ECO:0007669"/>
    <property type="project" value="TreeGrafter"/>
</dbReference>
<dbReference type="EMBL" id="AP022614">
    <property type="protein sequence ID" value="BBZ44364.1"/>
    <property type="molecule type" value="Genomic_DNA"/>
</dbReference>
<comment type="similarity">
    <text evidence="1">Belongs to the ATP-dependent AMP-binding enzyme family.</text>
</comment>
<dbReference type="InterPro" id="IPR042099">
    <property type="entry name" value="ANL_N_sf"/>
</dbReference>
<protein>
    <submittedName>
        <fullName evidence="5">Acyl-CoA synthetase</fullName>
    </submittedName>
</protein>
<dbReference type="PANTHER" id="PTHR43107">
    <property type="entry name" value="LONG-CHAIN FATTY ACID TRANSPORT PROTEIN"/>
    <property type="match status" value="1"/>
</dbReference>
<dbReference type="OrthoDB" id="4854336at2"/>
<sequence length="989" mass="106011">MNLNFSVVTRPVERLIATAQNGLEVLRLGGLETGSVPSPSQIVESVPMYKLRRYFPPASLPGQAEIGAPVLMVHPMMMSADMWDVTQADGAVGILHAHGLDPWVIDFGSPDKIEGGMRRNLADHIVALSQAIDTVRDATGQDVHLVGYSQGGMFCYQAAAYRRSKNIASIVTFGSPVDTLAALPMGIPPNFGAAAANFMADHVFNRLDIPSWLARTGFQMLDPLKTAKARVDFVRQLHDREALLPREQQRRFLEREGWIAWSGPAVSELLKQFIAHNRMMTGGFAINGQMVTLTDITCPVLAFVGEVDDIGQPASVRGIRRAAPYAEVYESRIRTGHFGLVVGSKAAQHGWPTVVDWVKWLSTGGDKPDSIDLMADQPEERTDSGVALSSRLAHGIGEVSEAALAVARGAAGTVAGANKSMRTLAVETYRTLPRLARLGQLNDHTRISLGRIIEEQADAAPQGEFLLFDGRVHTYEAVNRRIDNVVRGLIEVGVRQGDRVGVLMETRPSALVAIAALSRIGAVAVVMRPDADLAAAVRLGGVSEILTDPTNLDAARQLPGHVLVLGGGESRDLHLPEDADVIDMEQIDPDAVRLPAWYRPNPGLARDLAFVAFSSAGGELVAKQITNYRWAVSAFGTASTAALDRRDTVYCLTPLHHESALLVSLGGAVVGGTRIALSRGLDPDRFVKEVRQYGVTVVSYTWAMLRDVVDDPAFVLHGNHPVRLFIGSGMPTGLWQRVIDAFSPARVVEFFATTDGQAVLANVSGAKPGSSGRPLPGAGRIELGAYDAEQDLILETDRGFVQVAAPRQVGVLLAASNGPIDPTASIKRGVFAAGDTWISTENLFFRDDDGDYWLAGRRGSVVHTARGVVFPEPVTNALGWVNGVDLAVTYNVPVGSREVAVSAVTLLPGASITAADLTEAVAKIPVGVGPDIVHVVPEMALSATFRPTVSGLRAAGIPKPGRHVWYFDSDANQFRRLTPGVRSQLSGAH</sequence>
<dbReference type="FunFam" id="3.40.50.1820:FF:000210">
    <property type="entry name" value="Possible long-chain acyl-CoA synthase"/>
    <property type="match status" value="1"/>
</dbReference>
<dbReference type="InterPro" id="IPR029058">
    <property type="entry name" value="AB_hydrolase_fold"/>
</dbReference>
<dbReference type="GO" id="GO:0005324">
    <property type="term" value="F:long-chain fatty acid transmembrane transporter activity"/>
    <property type="evidence" value="ECO:0007669"/>
    <property type="project" value="TreeGrafter"/>
</dbReference>
<gene>
    <name evidence="5" type="ORF">MPRM_16450</name>
</gene>
<dbReference type="GO" id="GO:0044539">
    <property type="term" value="P:long-chain fatty acid import into cell"/>
    <property type="evidence" value="ECO:0007669"/>
    <property type="project" value="TreeGrafter"/>
</dbReference>
<name>A0A7I7YTA5_9MYCO</name>
<dbReference type="GO" id="GO:0005886">
    <property type="term" value="C:plasma membrane"/>
    <property type="evidence" value="ECO:0007669"/>
    <property type="project" value="TreeGrafter"/>
</dbReference>
<keyword evidence="4" id="KW-0067">ATP-binding</keyword>
<dbReference type="RefSeq" id="WP_085271619.1">
    <property type="nucleotide sequence ID" value="NZ_AP022614.1"/>
</dbReference>
<dbReference type="Proteomes" id="UP000467105">
    <property type="component" value="Chromosome"/>
</dbReference>
<accession>A0A7I7YTA5</accession>